<dbReference type="Gene3D" id="3.40.30.10">
    <property type="entry name" value="Glutaredoxin"/>
    <property type="match status" value="1"/>
</dbReference>
<dbReference type="Pfam" id="PF00085">
    <property type="entry name" value="Thioredoxin"/>
    <property type="match status" value="1"/>
</dbReference>
<dbReference type="EMBL" id="UOEU01000487">
    <property type="protein sequence ID" value="VAW33850.1"/>
    <property type="molecule type" value="Genomic_DNA"/>
</dbReference>
<dbReference type="PIRSF" id="PIRSF000077">
    <property type="entry name" value="Thioredoxin"/>
    <property type="match status" value="1"/>
</dbReference>
<dbReference type="PROSITE" id="PS51352">
    <property type="entry name" value="THIOREDOXIN_2"/>
    <property type="match status" value="1"/>
</dbReference>
<sequence>MAHPVEITDNSFQSEVLDSEMPVLVDFWADWCGPCRMIAPSVKAIAEEYGETLKVGKMDVDDNPMVPGRYGIVGIPTLMLFKGGEVVERITGALPKERIVAQILPHMN</sequence>
<protein>
    <submittedName>
        <fullName evidence="6">Thioredoxin</fullName>
    </submittedName>
</protein>
<dbReference type="PANTHER" id="PTHR45663">
    <property type="entry name" value="GEO12009P1"/>
    <property type="match status" value="1"/>
</dbReference>
<evidence type="ECO:0000259" key="5">
    <source>
        <dbReference type="PROSITE" id="PS51352"/>
    </source>
</evidence>
<dbReference type="InterPro" id="IPR005746">
    <property type="entry name" value="Thioredoxin"/>
</dbReference>
<organism evidence="6">
    <name type="scientific">hydrothermal vent metagenome</name>
    <dbReference type="NCBI Taxonomy" id="652676"/>
    <lineage>
        <taxon>unclassified sequences</taxon>
        <taxon>metagenomes</taxon>
        <taxon>ecological metagenomes</taxon>
    </lineage>
</organism>
<keyword evidence="4" id="KW-0676">Redox-active center</keyword>
<reference evidence="6" key="1">
    <citation type="submission" date="2018-06" db="EMBL/GenBank/DDBJ databases">
        <authorList>
            <person name="Zhirakovskaya E."/>
        </authorList>
    </citation>
    <scope>NUCLEOTIDE SEQUENCE</scope>
</reference>
<dbReference type="GO" id="GO:0045454">
    <property type="term" value="P:cell redox homeostasis"/>
    <property type="evidence" value="ECO:0007669"/>
    <property type="project" value="TreeGrafter"/>
</dbReference>
<dbReference type="AlphaFoldDB" id="A0A3B0UYV0"/>
<dbReference type="PANTHER" id="PTHR45663:SF11">
    <property type="entry name" value="GEO12009P1"/>
    <property type="match status" value="1"/>
</dbReference>
<feature type="domain" description="Thioredoxin" evidence="5">
    <location>
        <begin position="1"/>
        <end position="108"/>
    </location>
</feature>
<dbReference type="NCBIfam" id="TIGR01068">
    <property type="entry name" value="thioredoxin"/>
    <property type="match status" value="1"/>
</dbReference>
<keyword evidence="1" id="KW-0813">Transport</keyword>
<keyword evidence="3" id="KW-1015">Disulfide bond</keyword>
<evidence type="ECO:0000313" key="6">
    <source>
        <dbReference type="EMBL" id="VAW33850.1"/>
    </source>
</evidence>
<evidence type="ECO:0000256" key="4">
    <source>
        <dbReference type="ARBA" id="ARBA00023284"/>
    </source>
</evidence>
<dbReference type="PROSITE" id="PS00194">
    <property type="entry name" value="THIOREDOXIN_1"/>
    <property type="match status" value="1"/>
</dbReference>
<accession>A0A3B0UYV0</accession>
<dbReference type="SUPFAM" id="SSF52833">
    <property type="entry name" value="Thioredoxin-like"/>
    <property type="match status" value="1"/>
</dbReference>
<dbReference type="InterPro" id="IPR036249">
    <property type="entry name" value="Thioredoxin-like_sf"/>
</dbReference>
<evidence type="ECO:0000256" key="3">
    <source>
        <dbReference type="ARBA" id="ARBA00023157"/>
    </source>
</evidence>
<evidence type="ECO:0000256" key="2">
    <source>
        <dbReference type="ARBA" id="ARBA00022982"/>
    </source>
</evidence>
<dbReference type="PRINTS" id="PR00421">
    <property type="entry name" value="THIOREDOXIN"/>
</dbReference>
<gene>
    <name evidence="6" type="ORF">MNBD_CHLOROFLEXI01-3519</name>
</gene>
<keyword evidence="2" id="KW-0249">Electron transport</keyword>
<dbReference type="CDD" id="cd02947">
    <property type="entry name" value="TRX_family"/>
    <property type="match status" value="1"/>
</dbReference>
<evidence type="ECO:0000256" key="1">
    <source>
        <dbReference type="ARBA" id="ARBA00022448"/>
    </source>
</evidence>
<dbReference type="InterPro" id="IPR017937">
    <property type="entry name" value="Thioredoxin_CS"/>
</dbReference>
<name>A0A3B0UYV0_9ZZZZ</name>
<proteinExistence type="predicted"/>
<dbReference type="GO" id="GO:0015035">
    <property type="term" value="F:protein-disulfide reductase activity"/>
    <property type="evidence" value="ECO:0007669"/>
    <property type="project" value="InterPro"/>
</dbReference>
<dbReference type="GO" id="GO:0005829">
    <property type="term" value="C:cytosol"/>
    <property type="evidence" value="ECO:0007669"/>
    <property type="project" value="TreeGrafter"/>
</dbReference>
<dbReference type="FunFam" id="3.40.30.10:FF:000001">
    <property type="entry name" value="Thioredoxin"/>
    <property type="match status" value="1"/>
</dbReference>
<dbReference type="InterPro" id="IPR013766">
    <property type="entry name" value="Thioredoxin_domain"/>
</dbReference>